<dbReference type="Gene3D" id="3.40.50.150">
    <property type="entry name" value="Vaccinia Virus protein VP39"/>
    <property type="match status" value="1"/>
</dbReference>
<dbReference type="InterPro" id="IPR029063">
    <property type="entry name" value="SAM-dependent_MTases_sf"/>
</dbReference>
<dbReference type="STRING" id="156892.BM477_06805"/>
<dbReference type="SUPFAM" id="SSF53335">
    <property type="entry name" value="S-adenosyl-L-methionine-dependent methyltransferases"/>
    <property type="match status" value="1"/>
</dbReference>
<proteinExistence type="predicted"/>
<sequence>MSWDDVFKSLIAAGQMRFGPHPSESVLNAVKTLSEYDPAVLNAGLHAVDVGAGEGRHSKLLADLGFKVTALELSQAAAEHYSEVHRQEGYDQIEWVNSPYQEWTPDEPLDVLLAAFFHHTDGGIKVALSRFDSWLRPGGYILMAGHSRAQSGPNARGPRRSDMLWDYQEISSTLQEMGYEVIKAEDVPRDLPTASGAANHFPPALDTIVVARKPVA</sequence>
<keyword evidence="3" id="KW-1185">Reference proteome</keyword>
<dbReference type="InterPro" id="IPR041698">
    <property type="entry name" value="Methyltransf_25"/>
</dbReference>
<comment type="caution">
    <text evidence="2">The sequence shown here is derived from an EMBL/GenBank/DDBJ whole genome shotgun (WGS) entry which is preliminary data.</text>
</comment>
<reference evidence="3" key="1">
    <citation type="submission" date="2016-11" db="EMBL/GenBank/DDBJ databases">
        <title>Actinomyces gypaetusis sp. nov. isolated from Gypaetus barbatus in Qinghai Tibet Plateau China.</title>
        <authorList>
            <person name="Meng X."/>
        </authorList>
    </citation>
    <scope>NUCLEOTIDE SEQUENCE [LARGE SCALE GENOMIC DNA]</scope>
    <source>
        <strain evidence="3">DSM 15383</strain>
    </source>
</reference>
<evidence type="ECO:0000313" key="3">
    <source>
        <dbReference type="Proteomes" id="UP000186465"/>
    </source>
</evidence>
<feature type="domain" description="Methyltransferase" evidence="1">
    <location>
        <begin position="48"/>
        <end position="139"/>
    </location>
</feature>
<evidence type="ECO:0000313" key="2">
    <source>
        <dbReference type="EMBL" id="OKL47370.1"/>
    </source>
</evidence>
<dbReference type="AlphaFoldDB" id="A0A1Q5PL64"/>
<organism evidence="2 3">
    <name type="scientific">Boudabousia marimammalium</name>
    <dbReference type="NCBI Taxonomy" id="156892"/>
    <lineage>
        <taxon>Bacteria</taxon>
        <taxon>Bacillati</taxon>
        <taxon>Actinomycetota</taxon>
        <taxon>Actinomycetes</taxon>
        <taxon>Actinomycetales</taxon>
        <taxon>Actinomycetaceae</taxon>
        <taxon>Boudabousia</taxon>
    </lineage>
</organism>
<protein>
    <recommendedName>
        <fullName evidence="1">Methyltransferase domain-containing protein</fullName>
    </recommendedName>
</protein>
<gene>
    <name evidence="2" type="ORF">BM477_06805</name>
</gene>
<dbReference type="RefSeq" id="WP_075361941.1">
    <property type="nucleotide sequence ID" value="NZ_MPDM01000007.1"/>
</dbReference>
<dbReference type="Proteomes" id="UP000186465">
    <property type="component" value="Unassembled WGS sequence"/>
</dbReference>
<dbReference type="OrthoDB" id="9786503at2"/>
<accession>A0A1Q5PL64</accession>
<evidence type="ECO:0000259" key="1">
    <source>
        <dbReference type="Pfam" id="PF13649"/>
    </source>
</evidence>
<dbReference type="EMBL" id="MPDM01000007">
    <property type="protein sequence ID" value="OKL47370.1"/>
    <property type="molecule type" value="Genomic_DNA"/>
</dbReference>
<name>A0A1Q5PL64_9ACTO</name>
<dbReference type="Pfam" id="PF13649">
    <property type="entry name" value="Methyltransf_25"/>
    <property type="match status" value="1"/>
</dbReference>
<dbReference type="CDD" id="cd02440">
    <property type="entry name" value="AdoMet_MTases"/>
    <property type="match status" value="1"/>
</dbReference>